<organism evidence="1">
    <name type="scientific">Panicum hallii</name>
    <dbReference type="NCBI Taxonomy" id="206008"/>
    <lineage>
        <taxon>Eukaryota</taxon>
        <taxon>Viridiplantae</taxon>
        <taxon>Streptophyta</taxon>
        <taxon>Embryophyta</taxon>
        <taxon>Tracheophyta</taxon>
        <taxon>Spermatophyta</taxon>
        <taxon>Magnoliopsida</taxon>
        <taxon>Liliopsida</taxon>
        <taxon>Poales</taxon>
        <taxon>Poaceae</taxon>
        <taxon>PACMAD clade</taxon>
        <taxon>Panicoideae</taxon>
        <taxon>Panicodae</taxon>
        <taxon>Paniceae</taxon>
        <taxon>Panicinae</taxon>
        <taxon>Panicum</taxon>
        <taxon>Panicum sect. Panicum</taxon>
    </lineage>
</organism>
<accession>A0A2T8KVS4</accession>
<protein>
    <submittedName>
        <fullName evidence="1">Uncharacterized protein</fullName>
    </submittedName>
</protein>
<dbReference type="AlphaFoldDB" id="A0A2T8KVS4"/>
<dbReference type="Proteomes" id="UP000243499">
    <property type="component" value="Chromosome 1"/>
</dbReference>
<proteinExistence type="predicted"/>
<name>A0A2T8KVS4_9POAL</name>
<reference evidence="1" key="1">
    <citation type="submission" date="2018-04" db="EMBL/GenBank/DDBJ databases">
        <title>WGS assembly of Panicum hallii.</title>
        <authorList>
            <person name="Lovell J."/>
            <person name="Jenkins J."/>
            <person name="Lowry D."/>
            <person name="Mamidi S."/>
            <person name="Sreedasyam A."/>
            <person name="Weng X."/>
            <person name="Barry K."/>
            <person name="Bonette J."/>
            <person name="Campitelli B."/>
            <person name="Daum C."/>
            <person name="Gordon S."/>
            <person name="Gould B."/>
            <person name="Lipzen A."/>
            <person name="Macqueen A."/>
            <person name="Palacio-Mejia J."/>
            <person name="Plott C."/>
            <person name="Shakirov E."/>
            <person name="Shu S."/>
            <person name="Yoshinaga Y."/>
            <person name="Zane M."/>
            <person name="Rokhsar D."/>
            <person name="Grimwood J."/>
            <person name="Schmutz J."/>
            <person name="Juenger T."/>
        </authorList>
    </citation>
    <scope>NUCLEOTIDE SEQUENCE [LARGE SCALE GENOMIC DNA]</scope>
    <source>
        <strain evidence="1">FIL2</strain>
    </source>
</reference>
<gene>
    <name evidence="1" type="ORF">PAHAL_1G192500</name>
</gene>
<dbReference type="Gramene" id="PVH66276">
    <property type="protein sequence ID" value="PVH66276"/>
    <property type="gene ID" value="PAHAL_1G192500"/>
</dbReference>
<sequence>MANDAWALGLAAWEKDAAFEGDLGRCLPAPQAAHPTPLSVIAAARFHARRGIPPRLTSTMYGFLDDLF</sequence>
<evidence type="ECO:0000313" key="1">
    <source>
        <dbReference type="EMBL" id="PVH66276.1"/>
    </source>
</evidence>
<dbReference type="EMBL" id="CM008046">
    <property type="protein sequence ID" value="PVH66276.1"/>
    <property type="molecule type" value="Genomic_DNA"/>
</dbReference>